<evidence type="ECO:0000256" key="4">
    <source>
        <dbReference type="ARBA" id="ARBA00022989"/>
    </source>
</evidence>
<keyword evidence="7" id="KW-1185">Reference proteome</keyword>
<feature type="transmembrane region" description="Helical" evidence="6">
    <location>
        <begin position="86"/>
        <end position="109"/>
    </location>
</feature>
<evidence type="ECO:0000256" key="3">
    <source>
        <dbReference type="ARBA" id="ARBA00022692"/>
    </source>
</evidence>
<dbReference type="InterPro" id="IPR008952">
    <property type="entry name" value="Tetraspanin_EC2_sf"/>
</dbReference>
<keyword evidence="4 6" id="KW-1133">Transmembrane helix</keyword>
<dbReference type="InterPro" id="IPR018499">
    <property type="entry name" value="Tetraspanin/Peripherin"/>
</dbReference>
<protein>
    <recommendedName>
        <fullName evidence="6">Tetraspanin</fullName>
    </recommendedName>
</protein>
<organism evidence="7 8">
    <name type="scientific">Macrostomum lignano</name>
    <dbReference type="NCBI Taxonomy" id="282301"/>
    <lineage>
        <taxon>Eukaryota</taxon>
        <taxon>Metazoa</taxon>
        <taxon>Spiralia</taxon>
        <taxon>Lophotrochozoa</taxon>
        <taxon>Platyhelminthes</taxon>
        <taxon>Rhabditophora</taxon>
        <taxon>Macrostomorpha</taxon>
        <taxon>Macrostomida</taxon>
        <taxon>Macrostomidae</taxon>
        <taxon>Macrostomum</taxon>
    </lineage>
</organism>
<dbReference type="SUPFAM" id="SSF48652">
    <property type="entry name" value="Tetraspanin"/>
    <property type="match status" value="1"/>
</dbReference>
<comment type="subcellular location">
    <subcellularLocation>
        <location evidence="1 6">Membrane</location>
        <topology evidence="1 6">Multi-pass membrane protein</topology>
    </subcellularLocation>
</comment>
<dbReference type="WBParaSite" id="maker-uti_cns_0046656-snap-gene-0.3-mRNA-1">
    <property type="protein sequence ID" value="maker-uti_cns_0046656-snap-gene-0.3-mRNA-1"/>
    <property type="gene ID" value="maker-uti_cns_0046656-snap-gene-0.3"/>
</dbReference>
<dbReference type="Pfam" id="PF00335">
    <property type="entry name" value="Tetraspanin"/>
    <property type="match status" value="1"/>
</dbReference>
<dbReference type="PANTHER" id="PTHR19282:SF551">
    <property type="entry name" value="RE08073P-RELATED"/>
    <property type="match status" value="1"/>
</dbReference>
<dbReference type="InterPro" id="IPR000301">
    <property type="entry name" value="Tetraspanin_animals"/>
</dbReference>
<proteinExistence type="inferred from homology"/>
<dbReference type="PANTHER" id="PTHR19282">
    <property type="entry name" value="TETRASPANIN"/>
    <property type="match status" value="1"/>
</dbReference>
<feature type="transmembrane region" description="Helical" evidence="6">
    <location>
        <begin position="55"/>
        <end position="80"/>
    </location>
</feature>
<evidence type="ECO:0000313" key="7">
    <source>
        <dbReference type="Proteomes" id="UP000095280"/>
    </source>
</evidence>
<dbReference type="Gene3D" id="1.10.1450.10">
    <property type="entry name" value="Tetraspanin"/>
    <property type="match status" value="1"/>
</dbReference>
<keyword evidence="5 6" id="KW-0472">Membrane</keyword>
<name>A0A1I8JC44_9PLAT</name>
<dbReference type="Proteomes" id="UP000095280">
    <property type="component" value="Unplaced"/>
</dbReference>
<dbReference type="OrthoDB" id="432835at2759"/>
<evidence type="ECO:0000256" key="2">
    <source>
        <dbReference type="ARBA" id="ARBA00006840"/>
    </source>
</evidence>
<evidence type="ECO:0000256" key="5">
    <source>
        <dbReference type="ARBA" id="ARBA00023136"/>
    </source>
</evidence>
<dbReference type="PRINTS" id="PR00259">
    <property type="entry name" value="TMFOUR"/>
</dbReference>
<dbReference type="GO" id="GO:0005886">
    <property type="term" value="C:plasma membrane"/>
    <property type="evidence" value="ECO:0007669"/>
    <property type="project" value="TreeGrafter"/>
</dbReference>
<accession>A0A1I8JC44</accession>
<feature type="transmembrane region" description="Helical" evidence="6">
    <location>
        <begin position="189"/>
        <end position="212"/>
    </location>
</feature>
<comment type="similarity">
    <text evidence="2 6">Belongs to the tetraspanin (TM4SF) family.</text>
</comment>
<sequence>MGKVCFQCLKVFIIISNTICLLAGLAIMALSLYLYFDASMVLLRENSGNKLTVEIALFVVMAIGGVTALVSAFGCCGAIHESPCLLGSFFICLLIICGVEIGGGLYLYVRQMDTEVKNFIINEFRNNIKNWNLTSIPDTAKWAQKSLRCCGANGTADYIDQQVPAQFCKADDGTLFTQGCIGKILAQSLWVLITVLSIAAVELFSLIVAMYLCCAAKRDEEGYVGVSTD</sequence>
<evidence type="ECO:0000256" key="1">
    <source>
        <dbReference type="ARBA" id="ARBA00004141"/>
    </source>
</evidence>
<keyword evidence="3 6" id="KW-0812">Transmembrane</keyword>
<dbReference type="AlphaFoldDB" id="A0A1I8JC44"/>
<dbReference type="PIRSF" id="PIRSF002419">
    <property type="entry name" value="Tetraspanin"/>
    <property type="match status" value="1"/>
</dbReference>
<feature type="transmembrane region" description="Helical" evidence="6">
    <location>
        <begin position="12"/>
        <end position="35"/>
    </location>
</feature>
<evidence type="ECO:0000313" key="8">
    <source>
        <dbReference type="WBParaSite" id="maker-uti_cns_0046656-snap-gene-0.3-mRNA-1"/>
    </source>
</evidence>
<dbReference type="STRING" id="282301.A0A1I8JC44"/>
<reference evidence="8" key="1">
    <citation type="submission" date="2016-11" db="UniProtKB">
        <authorList>
            <consortium name="WormBaseParasite"/>
        </authorList>
    </citation>
    <scope>IDENTIFICATION</scope>
</reference>
<evidence type="ECO:0000256" key="6">
    <source>
        <dbReference type="RuleBase" id="RU361218"/>
    </source>
</evidence>